<dbReference type="STRING" id="249189.RV04_GL001975"/>
<sequence length="133" mass="15671">MVTYQNLQTDLLQALDQHVDILKEVEDIETAELPGFLFMMRSLGFMLDRAALVLASKDDDEMYYMMFEYYLLLNELKLNLAMNFSYATLQGAPLIDTVDRFPNTYEKEMKHWWEARTGLIVEETKQTIQLEEI</sequence>
<proteinExistence type="predicted"/>
<dbReference type="Proteomes" id="UP000182077">
    <property type="component" value="Unassembled WGS sequence"/>
</dbReference>
<reference evidence="1 2" key="1">
    <citation type="submission" date="2014-12" db="EMBL/GenBank/DDBJ databases">
        <title>Draft genome sequences of 29 type strains of Enterococci.</title>
        <authorList>
            <person name="Zhong Z."/>
            <person name="Sun Z."/>
            <person name="Liu W."/>
            <person name="Zhang W."/>
            <person name="Zhang H."/>
        </authorList>
    </citation>
    <scope>NUCLEOTIDE SEQUENCE [LARGE SCALE GENOMIC DNA]</scope>
    <source>
        <strain evidence="1 2">DSM 17122</strain>
    </source>
</reference>
<comment type="caution">
    <text evidence="1">The sequence shown here is derived from an EMBL/GenBank/DDBJ whole genome shotgun (WGS) entry which is preliminary data.</text>
</comment>
<gene>
    <name evidence="1" type="ORF">RV04_GL001975</name>
</gene>
<organism evidence="1 2">
    <name type="scientific">Enterococcus hermanniensis</name>
    <dbReference type="NCBI Taxonomy" id="249189"/>
    <lineage>
        <taxon>Bacteria</taxon>
        <taxon>Bacillati</taxon>
        <taxon>Bacillota</taxon>
        <taxon>Bacilli</taxon>
        <taxon>Lactobacillales</taxon>
        <taxon>Enterococcaceae</taxon>
        <taxon>Enterococcus</taxon>
    </lineage>
</organism>
<dbReference type="EMBL" id="JXKQ01000005">
    <property type="protein sequence ID" value="OJG45686.1"/>
    <property type="molecule type" value="Genomic_DNA"/>
</dbReference>
<evidence type="ECO:0000313" key="1">
    <source>
        <dbReference type="EMBL" id="OJG45686.1"/>
    </source>
</evidence>
<dbReference type="RefSeq" id="WP_084405568.1">
    <property type="nucleotide sequence ID" value="NZ_JBHSHK010000023.1"/>
</dbReference>
<dbReference type="AlphaFoldDB" id="A0A1L8TMZ6"/>
<accession>A0A1L8TMZ6</accession>
<name>A0A1L8TMZ6_9ENTE</name>
<dbReference type="OrthoDB" id="2189147at2"/>
<evidence type="ECO:0000313" key="2">
    <source>
        <dbReference type="Proteomes" id="UP000182077"/>
    </source>
</evidence>
<keyword evidence="2" id="KW-1185">Reference proteome</keyword>
<protein>
    <submittedName>
        <fullName evidence="1">Uncharacterized protein</fullName>
    </submittedName>
</protein>